<dbReference type="RefSeq" id="WP_321398585.1">
    <property type="nucleotide sequence ID" value="NZ_CP139487.1"/>
</dbReference>
<organism evidence="1 2">
    <name type="scientific">Peredibacter starrii</name>
    <dbReference type="NCBI Taxonomy" id="28202"/>
    <lineage>
        <taxon>Bacteria</taxon>
        <taxon>Pseudomonadati</taxon>
        <taxon>Bdellovibrionota</taxon>
        <taxon>Bacteriovoracia</taxon>
        <taxon>Bacteriovoracales</taxon>
        <taxon>Bacteriovoracaceae</taxon>
        <taxon>Peredibacter</taxon>
    </lineage>
</organism>
<evidence type="ECO:0000313" key="2">
    <source>
        <dbReference type="Proteomes" id="UP001324634"/>
    </source>
</evidence>
<proteinExistence type="predicted"/>
<accession>A0AAX4HTL2</accession>
<dbReference type="Proteomes" id="UP001324634">
    <property type="component" value="Chromosome"/>
</dbReference>
<name>A0AAX4HTL2_9BACT</name>
<reference evidence="1 2" key="1">
    <citation type="submission" date="2023-11" db="EMBL/GenBank/DDBJ databases">
        <title>Peredibacter starrii A3.12.</title>
        <authorList>
            <person name="Mitchell R.J."/>
        </authorList>
    </citation>
    <scope>NUCLEOTIDE SEQUENCE [LARGE SCALE GENOMIC DNA]</scope>
    <source>
        <strain evidence="1 2">A3.12</strain>
    </source>
</reference>
<keyword evidence="2" id="KW-1185">Reference proteome</keyword>
<dbReference type="EMBL" id="CP139487">
    <property type="protein sequence ID" value="WPU66408.1"/>
    <property type="molecule type" value="Genomic_DNA"/>
</dbReference>
<dbReference type="AlphaFoldDB" id="A0AAX4HTL2"/>
<protein>
    <recommendedName>
        <fullName evidence="3">Lipoprotein</fullName>
    </recommendedName>
</protein>
<sequence length="139" mass="15616">MKAIFLMSLLVVAACGVKKSSPNYGKTTVSDLVAEKGQPIEEKKIPVTEGKILLYEGNEKYQVKGDVVTHGFKDPKGDEKTLIFWKHKFKDCDTTIRKINQTKGHELPEYELACPSEGVSVVYTEGSEFISRVVEYEKK</sequence>
<dbReference type="KEGG" id="psti:SOO65_06585"/>
<evidence type="ECO:0000313" key="1">
    <source>
        <dbReference type="EMBL" id="WPU66408.1"/>
    </source>
</evidence>
<gene>
    <name evidence="1" type="ORF">SOO65_06585</name>
</gene>
<evidence type="ECO:0008006" key="3">
    <source>
        <dbReference type="Google" id="ProtNLM"/>
    </source>
</evidence>
<dbReference type="PROSITE" id="PS51257">
    <property type="entry name" value="PROKAR_LIPOPROTEIN"/>
    <property type="match status" value="1"/>
</dbReference>